<accession>A0AAU9SPL7</accession>
<evidence type="ECO:0000256" key="5">
    <source>
        <dbReference type="ARBA" id="ARBA00023054"/>
    </source>
</evidence>
<feature type="compositionally biased region" description="Basic and acidic residues" evidence="9">
    <location>
        <begin position="1"/>
        <end position="16"/>
    </location>
</feature>
<dbReference type="GO" id="GO:0005737">
    <property type="term" value="C:cytoplasm"/>
    <property type="evidence" value="ECO:0007669"/>
    <property type="project" value="UniProtKB-SubCell"/>
</dbReference>
<dbReference type="CDD" id="cd12306">
    <property type="entry name" value="RRM_II_PABPs"/>
    <property type="match status" value="1"/>
</dbReference>
<evidence type="ECO:0000256" key="6">
    <source>
        <dbReference type="ARBA" id="ARBA00023242"/>
    </source>
</evidence>
<dbReference type="EMBL" id="OU466862">
    <property type="protein sequence ID" value="CAH2070496.1"/>
    <property type="molecule type" value="Genomic_DNA"/>
</dbReference>
<protein>
    <recommendedName>
        <fullName evidence="10">RRM domain-containing protein</fullName>
    </recommendedName>
</protein>
<evidence type="ECO:0000256" key="7">
    <source>
        <dbReference type="ARBA" id="ARBA00057080"/>
    </source>
</evidence>
<dbReference type="Pfam" id="PF00076">
    <property type="entry name" value="RRM_1"/>
    <property type="match status" value="1"/>
</dbReference>
<proteinExistence type="predicted"/>
<dbReference type="GO" id="GO:0008143">
    <property type="term" value="F:poly(A) binding"/>
    <property type="evidence" value="ECO:0007669"/>
    <property type="project" value="TreeGrafter"/>
</dbReference>
<name>A0AAU9SPL7_THLAR</name>
<feature type="non-terminal residue" evidence="11">
    <location>
        <position position="248"/>
    </location>
</feature>
<keyword evidence="5" id="KW-0175">Coiled coil</keyword>
<gene>
    <name evidence="11" type="ORF">TAV2_LOCUS20057</name>
</gene>
<dbReference type="Proteomes" id="UP000836841">
    <property type="component" value="Chromosome 6"/>
</dbReference>
<dbReference type="SMART" id="SM00360">
    <property type="entry name" value="RRM"/>
    <property type="match status" value="1"/>
</dbReference>
<keyword evidence="3" id="KW-0963">Cytoplasm</keyword>
<evidence type="ECO:0000256" key="9">
    <source>
        <dbReference type="SAM" id="MobiDB-lite"/>
    </source>
</evidence>
<comment type="function">
    <text evidence="7">Involved in the 3'-end formation of mRNA precursors (pre-mRNA) by the addition of a poly(A) tail of 200-250 nt to the upstream cleavage product. Stimulates poly(A) polymerase (PAPOLA) conferring processivity on the poly(A) tail elongation reaction and also controls the poly(A) tail length. Increases the affinity of poly(A) polymerase for RNA. Binds to poly(A) and to poly(G) with high affinity. May protect the poly(A) tail from degradation.</text>
</comment>
<dbReference type="PANTHER" id="PTHR23236">
    <property type="entry name" value="EUKARYOTIC TRANSLATION INITIATION FACTOR 4B/4H"/>
    <property type="match status" value="1"/>
</dbReference>
<feature type="region of interest" description="Disordered" evidence="9">
    <location>
        <begin position="1"/>
        <end position="103"/>
    </location>
</feature>
<organism evidence="11 12">
    <name type="scientific">Thlaspi arvense</name>
    <name type="common">Field penny-cress</name>
    <dbReference type="NCBI Taxonomy" id="13288"/>
    <lineage>
        <taxon>Eukaryota</taxon>
        <taxon>Viridiplantae</taxon>
        <taxon>Streptophyta</taxon>
        <taxon>Embryophyta</taxon>
        <taxon>Tracheophyta</taxon>
        <taxon>Spermatophyta</taxon>
        <taxon>Magnoliopsida</taxon>
        <taxon>eudicotyledons</taxon>
        <taxon>Gunneridae</taxon>
        <taxon>Pentapetalae</taxon>
        <taxon>rosids</taxon>
        <taxon>malvids</taxon>
        <taxon>Brassicales</taxon>
        <taxon>Brassicaceae</taxon>
        <taxon>Thlaspideae</taxon>
        <taxon>Thlaspi</taxon>
    </lineage>
</organism>
<dbReference type="GO" id="GO:0016607">
    <property type="term" value="C:nuclear speck"/>
    <property type="evidence" value="ECO:0007669"/>
    <property type="project" value="UniProtKB-SubCell"/>
</dbReference>
<evidence type="ECO:0000256" key="2">
    <source>
        <dbReference type="ARBA" id="ARBA00004496"/>
    </source>
</evidence>
<evidence type="ECO:0000313" key="12">
    <source>
        <dbReference type="Proteomes" id="UP000836841"/>
    </source>
</evidence>
<dbReference type="Gene3D" id="3.30.70.330">
    <property type="match status" value="1"/>
</dbReference>
<keyword evidence="4 8" id="KW-0694">RNA-binding</keyword>
<evidence type="ECO:0000256" key="8">
    <source>
        <dbReference type="PROSITE-ProRule" id="PRU00176"/>
    </source>
</evidence>
<evidence type="ECO:0000256" key="3">
    <source>
        <dbReference type="ARBA" id="ARBA00022490"/>
    </source>
</evidence>
<dbReference type="InterPro" id="IPR012677">
    <property type="entry name" value="Nucleotide-bd_a/b_plait_sf"/>
</dbReference>
<dbReference type="InterPro" id="IPR000504">
    <property type="entry name" value="RRM_dom"/>
</dbReference>
<dbReference type="PROSITE" id="PS50102">
    <property type="entry name" value="RRM"/>
    <property type="match status" value="1"/>
</dbReference>
<feature type="compositionally biased region" description="Acidic residues" evidence="9">
    <location>
        <begin position="20"/>
        <end position="34"/>
    </location>
</feature>
<evidence type="ECO:0000313" key="11">
    <source>
        <dbReference type="EMBL" id="CAH2070496.1"/>
    </source>
</evidence>
<evidence type="ECO:0000259" key="10">
    <source>
        <dbReference type="PROSITE" id="PS50102"/>
    </source>
</evidence>
<comment type="subcellular location">
    <subcellularLocation>
        <location evidence="2">Cytoplasm</location>
    </subcellularLocation>
    <subcellularLocation>
        <location evidence="1">Nucleus speckle</location>
    </subcellularLocation>
</comment>
<dbReference type="InterPro" id="IPR035979">
    <property type="entry name" value="RBD_domain_sf"/>
</dbReference>
<keyword evidence="6" id="KW-0539">Nucleus</keyword>
<sequence length="248" mass="27733">RERRMPLHDEQEHEVYGGEIPEEEEGEMDTEEYEEHVGEDGAAAGDEEIEPGSGSRDLEDMKKRIKEIEEEAGALREMQAKAEKDMGAGQDPSGGISSAEKEEVDSRSIYVGNVDYACTPEEVQQHFQSCGTVNRVTILTDKFGQPKGFAYVEFVEVEAVQNSLILNESELHGRQIKVSAKRTNVPGLKQFRGRRAFRPMRGFMPGPPFYPPYAYGLLDLVYVLRVIIMVRAGEFRGSDGPCATDHTD</sequence>
<evidence type="ECO:0000256" key="1">
    <source>
        <dbReference type="ARBA" id="ARBA00004324"/>
    </source>
</evidence>
<dbReference type="FunFam" id="3.30.70.330:FF:000751">
    <property type="entry name" value="Polyadenylate-binding protein 1"/>
    <property type="match status" value="1"/>
</dbReference>
<evidence type="ECO:0000256" key="4">
    <source>
        <dbReference type="ARBA" id="ARBA00022884"/>
    </source>
</evidence>
<keyword evidence="12" id="KW-1185">Reference proteome</keyword>
<dbReference type="PANTHER" id="PTHR23236:SF92">
    <property type="entry name" value="POLYADENYLATE-BINDING PROTEIN 1"/>
    <property type="match status" value="1"/>
</dbReference>
<feature type="domain" description="RRM" evidence="10">
    <location>
        <begin position="107"/>
        <end position="183"/>
    </location>
</feature>
<dbReference type="AlphaFoldDB" id="A0AAU9SPL7"/>
<reference evidence="11 12" key="1">
    <citation type="submission" date="2022-03" db="EMBL/GenBank/DDBJ databases">
        <authorList>
            <person name="Nunn A."/>
            <person name="Chopra R."/>
            <person name="Nunn A."/>
            <person name="Contreras Garrido A."/>
        </authorList>
    </citation>
    <scope>NUCLEOTIDE SEQUENCE [LARGE SCALE GENOMIC DNA]</scope>
</reference>
<dbReference type="SUPFAM" id="SSF54928">
    <property type="entry name" value="RNA-binding domain, RBD"/>
    <property type="match status" value="1"/>
</dbReference>